<dbReference type="Proteomes" id="UP000240572">
    <property type="component" value="Unassembled WGS sequence"/>
</dbReference>
<dbReference type="InterPro" id="IPR022123">
    <property type="entry name" value="DUF3658"/>
</dbReference>
<comment type="caution">
    <text evidence="4">The sequence shown here is derived from an EMBL/GenBank/DDBJ whole genome shotgun (WGS) entry which is preliminary data.</text>
</comment>
<dbReference type="EMBL" id="PYGD01000013">
    <property type="protein sequence ID" value="PSK89061.1"/>
    <property type="molecule type" value="Genomic_DNA"/>
</dbReference>
<feature type="region of interest" description="Disordered" evidence="1">
    <location>
        <begin position="254"/>
        <end position="281"/>
    </location>
</feature>
<dbReference type="InterPro" id="IPR014973">
    <property type="entry name" value="DUF1835"/>
</dbReference>
<feature type="domain" description="DUF3658" evidence="3">
    <location>
        <begin position="155"/>
        <end position="251"/>
    </location>
</feature>
<dbReference type="Pfam" id="PF12395">
    <property type="entry name" value="DUF3658"/>
    <property type="match status" value="1"/>
</dbReference>
<feature type="compositionally biased region" description="Basic and acidic residues" evidence="1">
    <location>
        <begin position="254"/>
        <end position="263"/>
    </location>
</feature>
<dbReference type="OrthoDB" id="648566at2"/>
<dbReference type="Pfam" id="PF08874">
    <property type="entry name" value="DUF1835"/>
    <property type="match status" value="1"/>
</dbReference>
<evidence type="ECO:0000259" key="2">
    <source>
        <dbReference type="Pfam" id="PF08874"/>
    </source>
</evidence>
<evidence type="ECO:0000313" key="5">
    <source>
        <dbReference type="Proteomes" id="UP000240572"/>
    </source>
</evidence>
<dbReference type="AlphaFoldDB" id="A0A2P8CVR4"/>
<feature type="domain" description="DUF1835" evidence="2">
    <location>
        <begin position="4"/>
        <end position="124"/>
    </location>
</feature>
<evidence type="ECO:0000313" key="4">
    <source>
        <dbReference type="EMBL" id="PSK89061.1"/>
    </source>
</evidence>
<accession>A0A2P8CVR4</accession>
<organism evidence="4 5">
    <name type="scientific">Taibaiella chishuiensis</name>
    <dbReference type="NCBI Taxonomy" id="1434707"/>
    <lineage>
        <taxon>Bacteria</taxon>
        <taxon>Pseudomonadati</taxon>
        <taxon>Bacteroidota</taxon>
        <taxon>Chitinophagia</taxon>
        <taxon>Chitinophagales</taxon>
        <taxon>Chitinophagaceae</taxon>
        <taxon>Taibaiella</taxon>
    </lineage>
</organism>
<reference evidence="4 5" key="1">
    <citation type="submission" date="2018-03" db="EMBL/GenBank/DDBJ databases">
        <title>Genomic Encyclopedia of Type Strains, Phase III (KMG-III): the genomes of soil and plant-associated and newly described type strains.</title>
        <authorList>
            <person name="Whitman W."/>
        </authorList>
    </citation>
    <scope>NUCLEOTIDE SEQUENCE [LARGE SCALE GENOMIC DNA]</scope>
    <source>
        <strain evidence="4 5">CGMCC 1.12700</strain>
    </source>
</reference>
<name>A0A2P8CVR4_9BACT</name>
<sequence length="281" mass="31419">MSLIHLIVGDATAQPLTEAVALEETLTGEILVLKDILNVGPLKTEGMGFSEGRSAFWNTVIPEGQAAAEVDDLERLMTVSSRLSNDPSLQIWFWMAPRAADVCAYFWLLQFLKKHQGRFSVININGLPFLDENGKLFYPDSFGEVPVKEIIKARKLARVITPSEWETDGDEWPRMIAENLGLRKHEAGKKISGQPISFYDDLLLSLCTKSNQKATRIVNQAMTKNKIQTGDLFLLWRLRELAAQGLLEQQKGDIKLASEKTGNEEPAQEDQPDQPEAPAQE</sequence>
<evidence type="ECO:0000256" key="1">
    <source>
        <dbReference type="SAM" id="MobiDB-lite"/>
    </source>
</evidence>
<gene>
    <name evidence="4" type="ORF">B0I18_11373</name>
</gene>
<dbReference type="RefSeq" id="WP_106525085.1">
    <property type="nucleotide sequence ID" value="NZ_PYGD01000013.1"/>
</dbReference>
<keyword evidence="5" id="KW-1185">Reference proteome</keyword>
<protein>
    <submittedName>
        <fullName evidence="4">Uncharacterized protein DUF1835</fullName>
    </submittedName>
</protein>
<evidence type="ECO:0000259" key="3">
    <source>
        <dbReference type="Pfam" id="PF12395"/>
    </source>
</evidence>
<proteinExistence type="predicted"/>